<dbReference type="SUPFAM" id="SSF55874">
    <property type="entry name" value="ATPase domain of HSP90 chaperone/DNA topoisomerase II/histidine kinase"/>
    <property type="match status" value="1"/>
</dbReference>
<dbReference type="InterPro" id="IPR050482">
    <property type="entry name" value="Sensor_HK_TwoCompSys"/>
</dbReference>
<gene>
    <name evidence="12" type="ORF">J1792_03950</name>
</gene>
<dbReference type="GO" id="GO:0016020">
    <property type="term" value="C:membrane"/>
    <property type="evidence" value="ECO:0007669"/>
    <property type="project" value="InterPro"/>
</dbReference>
<evidence type="ECO:0000259" key="10">
    <source>
        <dbReference type="Pfam" id="PF07730"/>
    </source>
</evidence>
<evidence type="ECO:0000256" key="2">
    <source>
        <dbReference type="ARBA" id="ARBA00012438"/>
    </source>
</evidence>
<evidence type="ECO:0000256" key="6">
    <source>
        <dbReference type="ARBA" id="ARBA00022777"/>
    </source>
</evidence>
<dbReference type="Pfam" id="PF07730">
    <property type="entry name" value="HisKA_3"/>
    <property type="match status" value="1"/>
</dbReference>
<organism evidence="12 13">
    <name type="scientific">Streptomyces triculaminicus</name>
    <dbReference type="NCBI Taxonomy" id="2816232"/>
    <lineage>
        <taxon>Bacteria</taxon>
        <taxon>Bacillati</taxon>
        <taxon>Actinomycetota</taxon>
        <taxon>Actinomycetes</taxon>
        <taxon>Kitasatosporales</taxon>
        <taxon>Streptomycetaceae</taxon>
        <taxon>Streptomyces</taxon>
    </lineage>
</organism>
<dbReference type="Gene3D" id="1.20.5.1930">
    <property type="match status" value="1"/>
</dbReference>
<dbReference type="RefSeq" id="WP_207246680.1">
    <property type="nucleotide sequence ID" value="NZ_JAFMOF010000001.1"/>
</dbReference>
<sequence>MHHVHRTRRDWAADIGLFLFAACFAAISSRSIPLPQDMGPGWQAADQVVGGLGCAAVFLRRRWPVQLAVALLVAGSLAHYMTGPALVAVFTVAAGRPWRVTAWVAALAFAPLPVFLYELPETDESRAGAALTYFALIAGALGWGLFRRSRRQLIDSLRERAELAEAESALRAARATQRAREEIAREMHDVLAHRLSLLSVHAGALEYNPGAPPAEIGRAAGVIRDSAHQALQDLREVIGVLRAPVGDGRPQPTLGDVARLVEEARKAGTRIDYEPPGEAETGAAPAALGRTAYRIVQEALTNARKHAPDVPVRVRISGGPGGGLGIEVRNALPDATAGGPSSAGPAIPGAGQGLIGLGERAALAGGRLEHGRDGADFRLAAWLPWPADPHREPPPAG</sequence>
<dbReference type="PANTHER" id="PTHR24421:SF10">
    <property type="entry name" value="NITRATE_NITRITE SENSOR PROTEIN NARQ"/>
    <property type="match status" value="1"/>
</dbReference>
<keyword evidence="5" id="KW-0547">Nucleotide-binding</keyword>
<dbReference type="InterPro" id="IPR036890">
    <property type="entry name" value="HATPase_C_sf"/>
</dbReference>
<name>A0A939FJP1_9ACTN</name>
<keyword evidence="13" id="KW-1185">Reference proteome</keyword>
<dbReference type="GO" id="GO:0046983">
    <property type="term" value="F:protein dimerization activity"/>
    <property type="evidence" value="ECO:0007669"/>
    <property type="project" value="InterPro"/>
</dbReference>
<evidence type="ECO:0000256" key="7">
    <source>
        <dbReference type="ARBA" id="ARBA00022840"/>
    </source>
</evidence>
<dbReference type="Proteomes" id="UP000664781">
    <property type="component" value="Unassembled WGS sequence"/>
</dbReference>
<dbReference type="CDD" id="cd16917">
    <property type="entry name" value="HATPase_UhpB-NarQ-NarX-like"/>
    <property type="match status" value="1"/>
</dbReference>
<keyword evidence="9" id="KW-0812">Transmembrane</keyword>
<evidence type="ECO:0000256" key="3">
    <source>
        <dbReference type="ARBA" id="ARBA00022553"/>
    </source>
</evidence>
<feature type="transmembrane region" description="Helical" evidence="9">
    <location>
        <begin position="12"/>
        <end position="32"/>
    </location>
</feature>
<proteinExistence type="predicted"/>
<dbReference type="InterPro" id="IPR011712">
    <property type="entry name" value="Sig_transdc_His_kin_sub3_dim/P"/>
</dbReference>
<reference evidence="12" key="1">
    <citation type="submission" date="2021-03" db="EMBL/GenBank/DDBJ databases">
        <title>Streptomyces strains.</title>
        <authorList>
            <person name="Lund M.B."/>
            <person name="Toerring T."/>
        </authorList>
    </citation>
    <scope>NUCLEOTIDE SEQUENCE</scope>
    <source>
        <strain evidence="12">JCM 4242</strain>
    </source>
</reference>
<dbReference type="GO" id="GO:0005524">
    <property type="term" value="F:ATP binding"/>
    <property type="evidence" value="ECO:0007669"/>
    <property type="project" value="UniProtKB-KW"/>
</dbReference>
<feature type="transmembrane region" description="Helical" evidence="9">
    <location>
        <begin position="100"/>
        <end position="117"/>
    </location>
</feature>
<protein>
    <recommendedName>
        <fullName evidence="2">histidine kinase</fullName>
        <ecNumber evidence="2">2.7.13.3</ecNumber>
    </recommendedName>
</protein>
<dbReference type="AlphaFoldDB" id="A0A939FJP1"/>
<keyword evidence="7" id="KW-0067">ATP-binding</keyword>
<keyword evidence="6 12" id="KW-0418">Kinase</keyword>
<feature type="transmembrane region" description="Helical" evidence="9">
    <location>
        <begin position="67"/>
        <end position="93"/>
    </location>
</feature>
<keyword evidence="4" id="KW-0808">Transferase</keyword>
<comment type="caution">
    <text evidence="12">The sequence shown here is derived from an EMBL/GenBank/DDBJ whole genome shotgun (WGS) entry which is preliminary data.</text>
</comment>
<dbReference type="EC" id="2.7.13.3" evidence="2"/>
<accession>A0A939FJP1</accession>
<dbReference type="PANTHER" id="PTHR24421">
    <property type="entry name" value="NITRATE/NITRITE SENSOR PROTEIN NARX-RELATED"/>
    <property type="match status" value="1"/>
</dbReference>
<dbReference type="Gene3D" id="3.30.565.10">
    <property type="entry name" value="Histidine kinase-like ATPase, C-terminal domain"/>
    <property type="match status" value="1"/>
</dbReference>
<keyword evidence="3" id="KW-0597">Phosphoprotein</keyword>
<evidence type="ECO:0000256" key="1">
    <source>
        <dbReference type="ARBA" id="ARBA00000085"/>
    </source>
</evidence>
<evidence type="ECO:0000256" key="8">
    <source>
        <dbReference type="ARBA" id="ARBA00023012"/>
    </source>
</evidence>
<keyword evidence="9" id="KW-1133">Transmembrane helix</keyword>
<evidence type="ECO:0000256" key="5">
    <source>
        <dbReference type="ARBA" id="ARBA00022741"/>
    </source>
</evidence>
<keyword evidence="8" id="KW-0902">Two-component regulatory system</keyword>
<dbReference type="GO" id="GO:0000155">
    <property type="term" value="F:phosphorelay sensor kinase activity"/>
    <property type="evidence" value="ECO:0007669"/>
    <property type="project" value="InterPro"/>
</dbReference>
<evidence type="ECO:0000313" key="12">
    <source>
        <dbReference type="EMBL" id="MBO0651979.1"/>
    </source>
</evidence>
<evidence type="ECO:0000256" key="9">
    <source>
        <dbReference type="SAM" id="Phobius"/>
    </source>
</evidence>
<dbReference type="Pfam" id="PF23539">
    <property type="entry name" value="DUF7134"/>
    <property type="match status" value="1"/>
</dbReference>
<evidence type="ECO:0000313" key="13">
    <source>
        <dbReference type="Proteomes" id="UP000664781"/>
    </source>
</evidence>
<feature type="transmembrane region" description="Helical" evidence="9">
    <location>
        <begin position="129"/>
        <end position="146"/>
    </location>
</feature>
<keyword evidence="9" id="KW-0472">Membrane</keyword>
<comment type="catalytic activity">
    <reaction evidence="1">
        <text>ATP + protein L-histidine = ADP + protein N-phospho-L-histidine.</text>
        <dbReference type="EC" id="2.7.13.3"/>
    </reaction>
</comment>
<evidence type="ECO:0000256" key="4">
    <source>
        <dbReference type="ARBA" id="ARBA00022679"/>
    </source>
</evidence>
<dbReference type="EMBL" id="JAFMOF010000001">
    <property type="protein sequence ID" value="MBO0651979.1"/>
    <property type="molecule type" value="Genomic_DNA"/>
</dbReference>
<evidence type="ECO:0000259" key="11">
    <source>
        <dbReference type="Pfam" id="PF23539"/>
    </source>
</evidence>
<feature type="domain" description="Signal transduction histidine kinase subgroup 3 dimerisation and phosphoacceptor" evidence="10">
    <location>
        <begin position="180"/>
        <end position="244"/>
    </location>
</feature>
<dbReference type="InterPro" id="IPR055558">
    <property type="entry name" value="DUF7134"/>
</dbReference>
<feature type="domain" description="DUF7134" evidence="11">
    <location>
        <begin position="9"/>
        <end position="151"/>
    </location>
</feature>